<sequence length="275" mass="30443">MALSCVWRGTMVAEMPEPQDGALLLRLEGFEGPLDLLLELARGQKVDLATISILSLVEQFLAVVEGVRAVRLELAADWLVMAAWLTWLKSRLLLPASPAEAEEGELAGEALAERLAHLQAMQRLAAWLADRPQVGQEVFIRGMPENFTDYDRSRLKLDVAGLVGAYLSARRRGGRRRIYRPKPVSFWSVKDALGRLEKLVGSLPDWTSLEQFIPQDLLSPLERKAALASTLIAGLEMARHGAVRLRQEAPFGPILLRGEGQMAEDTPEETESNQS</sequence>
<dbReference type="Pfam" id="PF02616">
    <property type="entry name" value="SMC_ScpA"/>
    <property type="match status" value="1"/>
</dbReference>
<dbReference type="InterPro" id="IPR003768">
    <property type="entry name" value="ScpA"/>
</dbReference>
<dbReference type="Proteomes" id="UP000182373">
    <property type="component" value="Chromosome"/>
</dbReference>
<gene>
    <name evidence="2" type="ORF">GbCGDNIH9_1256</name>
</gene>
<protein>
    <recommendedName>
        <fullName evidence="1">Segregation and condensation protein A</fullName>
    </recommendedName>
</protein>
<proteinExistence type="predicted"/>
<dbReference type="Gene3D" id="6.10.250.2410">
    <property type="match status" value="1"/>
</dbReference>
<dbReference type="PANTHER" id="PTHR33969">
    <property type="entry name" value="SEGREGATION AND CONDENSATION PROTEIN A"/>
    <property type="match status" value="1"/>
</dbReference>
<evidence type="ECO:0000313" key="2">
    <source>
        <dbReference type="EMBL" id="APH54554.1"/>
    </source>
</evidence>
<organism evidence="2 3">
    <name type="scientific">Granulibacter bethesdensis</name>
    <dbReference type="NCBI Taxonomy" id="364410"/>
    <lineage>
        <taxon>Bacteria</taxon>
        <taxon>Pseudomonadati</taxon>
        <taxon>Pseudomonadota</taxon>
        <taxon>Alphaproteobacteria</taxon>
        <taxon>Acetobacterales</taxon>
        <taxon>Acetobacteraceae</taxon>
        <taxon>Granulibacter</taxon>
    </lineage>
</organism>
<accession>A0AAC9KAC5</accession>
<dbReference type="PANTHER" id="PTHR33969:SF2">
    <property type="entry name" value="SEGREGATION AND CONDENSATION PROTEIN A"/>
    <property type="match status" value="1"/>
</dbReference>
<name>A0AAC9KAC5_9PROT</name>
<evidence type="ECO:0000313" key="3">
    <source>
        <dbReference type="Proteomes" id="UP000182373"/>
    </source>
</evidence>
<reference evidence="3" key="1">
    <citation type="submission" date="2016-11" db="EMBL/GenBank/DDBJ databases">
        <title>Comparative genomic and phenotypic analysis of Granulibacter bethesdensis clinical isolates from patients with chronic granulomatous disease.</title>
        <authorList>
            <person name="Zarember K.A."/>
            <person name="Porcella S.F."/>
            <person name="Chu J."/>
            <person name="Ding L."/>
            <person name="Dahlstrom E."/>
            <person name="Barbian K."/>
            <person name="Martens C."/>
            <person name="Sykora L."/>
            <person name="Kramer S."/>
            <person name="Pettinato A.M."/>
            <person name="Hong H."/>
            <person name="Wald G."/>
            <person name="Berg L.J."/>
            <person name="Rogge L.S."/>
            <person name="Greenberg D.E."/>
            <person name="Falcone E.L."/>
            <person name="Neves J.F."/>
            <person name="Simoes M.J."/>
            <person name="Casal M."/>
            <person name="Rodriguez-Lopez F.C."/>
            <person name="Zelazny A."/>
            <person name="Gallin J.I."/>
            <person name="Holland S.M."/>
        </authorList>
    </citation>
    <scope>NUCLEOTIDE SEQUENCE [LARGE SCALE GENOMIC DNA]</scope>
    <source>
        <strain evidence="3">NIH9.1</strain>
    </source>
</reference>
<dbReference type="AlphaFoldDB" id="A0AAC9KAC5"/>
<evidence type="ECO:0000256" key="1">
    <source>
        <dbReference type="ARBA" id="ARBA00044777"/>
    </source>
</evidence>
<dbReference type="EMBL" id="CP018191">
    <property type="protein sequence ID" value="APH54554.1"/>
    <property type="molecule type" value="Genomic_DNA"/>
</dbReference>